<name>A0A939KEW9_9CLOT</name>
<proteinExistence type="predicted"/>
<comment type="caution">
    <text evidence="3">The sequence shown here is derived from an EMBL/GenBank/DDBJ whole genome shotgun (WGS) entry which is preliminary data.</text>
</comment>
<protein>
    <recommendedName>
        <fullName evidence="2">Bacterial Pleckstrin homology domain-containing protein</fullName>
    </recommendedName>
</protein>
<feature type="transmembrane region" description="Helical" evidence="1">
    <location>
        <begin position="250"/>
        <end position="276"/>
    </location>
</feature>
<dbReference type="EMBL" id="JAFNJU010000001">
    <property type="protein sequence ID" value="MBO1263847.1"/>
    <property type="molecule type" value="Genomic_DNA"/>
</dbReference>
<keyword evidence="1" id="KW-0812">Transmembrane</keyword>
<feature type="transmembrane region" description="Helical" evidence="1">
    <location>
        <begin position="25"/>
        <end position="46"/>
    </location>
</feature>
<evidence type="ECO:0000259" key="2">
    <source>
        <dbReference type="Pfam" id="PF10882"/>
    </source>
</evidence>
<evidence type="ECO:0000313" key="3">
    <source>
        <dbReference type="EMBL" id="MBO1263847.1"/>
    </source>
</evidence>
<dbReference type="AlphaFoldDB" id="A0A939KEW9"/>
<keyword evidence="1" id="KW-0472">Membrane</keyword>
<dbReference type="Proteomes" id="UP000664218">
    <property type="component" value="Unassembled WGS sequence"/>
</dbReference>
<feature type="transmembrane region" description="Helical" evidence="1">
    <location>
        <begin position="214"/>
        <end position="238"/>
    </location>
</feature>
<dbReference type="InterPro" id="IPR027783">
    <property type="entry name" value="Bacterial_PH-related"/>
</dbReference>
<dbReference type="RefSeq" id="WP_207598350.1">
    <property type="nucleotide sequence ID" value="NZ_JAFNJU010000001.1"/>
</dbReference>
<keyword evidence="4" id="KW-1185">Reference proteome</keyword>
<keyword evidence="1" id="KW-1133">Transmembrane helix</keyword>
<evidence type="ECO:0000256" key="1">
    <source>
        <dbReference type="SAM" id="Phobius"/>
    </source>
</evidence>
<feature type="domain" description="Bacterial Pleckstrin homology" evidence="2">
    <location>
        <begin position="47"/>
        <end position="144"/>
    </location>
</feature>
<organism evidence="3 4">
    <name type="scientific">Proteiniclasticum aestuarii</name>
    <dbReference type="NCBI Taxonomy" id="2817862"/>
    <lineage>
        <taxon>Bacteria</taxon>
        <taxon>Bacillati</taxon>
        <taxon>Bacillota</taxon>
        <taxon>Clostridia</taxon>
        <taxon>Eubacteriales</taxon>
        <taxon>Clostridiaceae</taxon>
        <taxon>Proteiniclasticum</taxon>
    </lineage>
</organism>
<feature type="transmembrane region" description="Helical" evidence="1">
    <location>
        <begin position="171"/>
        <end position="194"/>
    </location>
</feature>
<dbReference type="Pfam" id="PF10882">
    <property type="entry name" value="bPH_5"/>
    <property type="match status" value="1"/>
</dbReference>
<evidence type="ECO:0000313" key="4">
    <source>
        <dbReference type="Proteomes" id="UP000664218"/>
    </source>
</evidence>
<accession>A0A939KEW9</accession>
<gene>
    <name evidence="3" type="ORF">J3A84_02155</name>
</gene>
<reference evidence="3" key="1">
    <citation type="submission" date="2021-03" db="EMBL/GenBank/DDBJ databases">
        <title>Proteiniclasticum marinus sp. nov., isolated from tidal flat sediment.</title>
        <authorList>
            <person name="Namirimu T."/>
            <person name="Yang J.-A."/>
            <person name="Yang S.-H."/>
            <person name="Kim Y.-J."/>
            <person name="Kwon K.K."/>
        </authorList>
    </citation>
    <scope>NUCLEOTIDE SEQUENCE</scope>
    <source>
        <strain evidence="3">SCR006</strain>
    </source>
</reference>
<sequence>MVAVIIVMSLILGLSENILTKSLMILLLILFLIYSTYSLVFLKTFYYKVEDGILSIESLFRFTNKYIRLQNIEFFTERITLLNHSGIAGMLSKRFSIGKGYIKGLGKVDMYITSSKKTIFFGTKTGNYAISPADMAGFSALLKKNGIKEEFVMRDVLEKDLQESEDRLKHFFLLNAVIVLILIEVPIALLYLGQLPEYVSISQLDTSMLSYVPANVYVDSTISYGIMAFLLSVVAYILSRVYSKIDKIYYYRVMLIPLVITFLMLLNLANTLIPIFL</sequence>